<dbReference type="GO" id="GO:0055085">
    <property type="term" value="P:transmembrane transport"/>
    <property type="evidence" value="ECO:0007669"/>
    <property type="project" value="InterPro"/>
</dbReference>
<keyword evidence="2 7" id="KW-0813">Transport</keyword>
<gene>
    <name evidence="9" type="ORF">DD666_01940</name>
</gene>
<evidence type="ECO:0000256" key="3">
    <source>
        <dbReference type="ARBA" id="ARBA00022475"/>
    </source>
</evidence>
<dbReference type="AlphaFoldDB" id="A0A356LC74"/>
<accession>A0A356LC74</accession>
<name>A0A356LC74_9BURK</name>
<evidence type="ECO:0000256" key="6">
    <source>
        <dbReference type="ARBA" id="ARBA00023136"/>
    </source>
</evidence>
<comment type="caution">
    <text evidence="9">The sequence shown here is derived from an EMBL/GenBank/DDBJ whole genome shotgun (WGS) entry which is preliminary data.</text>
</comment>
<comment type="similarity">
    <text evidence="7">Belongs to the binding-protein-dependent transport system permease family.</text>
</comment>
<evidence type="ECO:0000256" key="1">
    <source>
        <dbReference type="ARBA" id="ARBA00004651"/>
    </source>
</evidence>
<evidence type="ECO:0000256" key="2">
    <source>
        <dbReference type="ARBA" id="ARBA00022448"/>
    </source>
</evidence>
<reference evidence="9 10" key="1">
    <citation type="journal article" date="2018" name="Nat. Biotechnol.">
        <title>A standardized bacterial taxonomy based on genome phylogeny substantially revises the tree of life.</title>
        <authorList>
            <person name="Parks D.H."/>
            <person name="Chuvochina M."/>
            <person name="Waite D.W."/>
            <person name="Rinke C."/>
            <person name="Skarshewski A."/>
            <person name="Chaumeil P.A."/>
            <person name="Hugenholtz P."/>
        </authorList>
    </citation>
    <scope>NUCLEOTIDE SEQUENCE [LARGE SCALE GENOMIC DNA]</scope>
    <source>
        <strain evidence="9">UBA10707</strain>
    </source>
</reference>
<feature type="transmembrane region" description="Helical" evidence="7">
    <location>
        <begin position="181"/>
        <end position="201"/>
    </location>
</feature>
<feature type="transmembrane region" description="Helical" evidence="7">
    <location>
        <begin position="145"/>
        <end position="161"/>
    </location>
</feature>
<dbReference type="InterPro" id="IPR035906">
    <property type="entry name" value="MetI-like_sf"/>
</dbReference>
<dbReference type="PANTHER" id="PTHR43386:SF1">
    <property type="entry name" value="D,D-DIPEPTIDE TRANSPORT SYSTEM PERMEASE PROTEIN DDPC-RELATED"/>
    <property type="match status" value="1"/>
</dbReference>
<dbReference type="InterPro" id="IPR050366">
    <property type="entry name" value="BP-dependent_transpt_permease"/>
</dbReference>
<dbReference type="GO" id="GO:0005886">
    <property type="term" value="C:plasma membrane"/>
    <property type="evidence" value="ECO:0007669"/>
    <property type="project" value="UniProtKB-SubCell"/>
</dbReference>
<dbReference type="EMBL" id="DOEK01000004">
    <property type="protein sequence ID" value="HBP28161.1"/>
    <property type="molecule type" value="Genomic_DNA"/>
</dbReference>
<keyword evidence="3" id="KW-1003">Cell membrane</keyword>
<dbReference type="PANTHER" id="PTHR43386">
    <property type="entry name" value="OLIGOPEPTIDE TRANSPORT SYSTEM PERMEASE PROTEIN APPC"/>
    <property type="match status" value="1"/>
</dbReference>
<sequence>MNAILSGWRSSRLAQNYSLWAGLALFIFLILVTYVVPAVFKIDTSEINFDSSLQGPTLQYLFGTDDLGRPVFWRAIEALKTDLEIVAVCVLIPFVTGSLIGLVSGYVGGWFDTLIMRIVDIVWAFPFYVLVIAIVGSLGPSTQNMYLAFTLVVWISFARIVRGEVLLVKTTEYVQSARVMGYSHLRILFLHILPNVITPAIVFMMADVVLTILAVTSLGFLGLGIQPPTPELGVMIAEGRNYIFDAWWISVFPGIMIIYIGVTFSLLGDGIDNQLRVKL</sequence>
<dbReference type="CDD" id="cd06261">
    <property type="entry name" value="TM_PBP2"/>
    <property type="match status" value="1"/>
</dbReference>
<proteinExistence type="inferred from homology"/>
<dbReference type="SUPFAM" id="SSF161098">
    <property type="entry name" value="MetI-like"/>
    <property type="match status" value="1"/>
</dbReference>
<feature type="transmembrane region" description="Helical" evidence="7">
    <location>
        <begin position="20"/>
        <end position="40"/>
    </location>
</feature>
<dbReference type="Gene3D" id="1.10.3720.10">
    <property type="entry name" value="MetI-like"/>
    <property type="match status" value="1"/>
</dbReference>
<evidence type="ECO:0000259" key="8">
    <source>
        <dbReference type="PROSITE" id="PS50928"/>
    </source>
</evidence>
<evidence type="ECO:0000256" key="5">
    <source>
        <dbReference type="ARBA" id="ARBA00022989"/>
    </source>
</evidence>
<feature type="transmembrane region" description="Helical" evidence="7">
    <location>
        <begin position="83"/>
        <end position="108"/>
    </location>
</feature>
<evidence type="ECO:0000313" key="10">
    <source>
        <dbReference type="Proteomes" id="UP000264036"/>
    </source>
</evidence>
<dbReference type="Pfam" id="PF00528">
    <property type="entry name" value="BPD_transp_1"/>
    <property type="match status" value="1"/>
</dbReference>
<protein>
    <submittedName>
        <fullName evidence="9">ABC transporter permease</fullName>
    </submittedName>
</protein>
<organism evidence="9 10">
    <name type="scientific">Advenella kashmirensis</name>
    <dbReference type="NCBI Taxonomy" id="310575"/>
    <lineage>
        <taxon>Bacteria</taxon>
        <taxon>Pseudomonadati</taxon>
        <taxon>Pseudomonadota</taxon>
        <taxon>Betaproteobacteria</taxon>
        <taxon>Burkholderiales</taxon>
        <taxon>Alcaligenaceae</taxon>
    </lineage>
</organism>
<dbReference type="PROSITE" id="PS50928">
    <property type="entry name" value="ABC_TM1"/>
    <property type="match status" value="1"/>
</dbReference>
<dbReference type="InterPro" id="IPR000515">
    <property type="entry name" value="MetI-like"/>
</dbReference>
<keyword evidence="6 7" id="KW-0472">Membrane</keyword>
<evidence type="ECO:0000256" key="7">
    <source>
        <dbReference type="RuleBase" id="RU363032"/>
    </source>
</evidence>
<feature type="transmembrane region" description="Helical" evidence="7">
    <location>
        <begin position="114"/>
        <end position="138"/>
    </location>
</feature>
<feature type="transmembrane region" description="Helical" evidence="7">
    <location>
        <begin position="246"/>
        <end position="268"/>
    </location>
</feature>
<keyword evidence="4 7" id="KW-0812">Transmembrane</keyword>
<evidence type="ECO:0000256" key="4">
    <source>
        <dbReference type="ARBA" id="ARBA00022692"/>
    </source>
</evidence>
<feature type="domain" description="ABC transmembrane type-1" evidence="8">
    <location>
        <begin position="79"/>
        <end position="268"/>
    </location>
</feature>
<dbReference type="Proteomes" id="UP000264036">
    <property type="component" value="Unassembled WGS sequence"/>
</dbReference>
<evidence type="ECO:0000313" key="9">
    <source>
        <dbReference type="EMBL" id="HBP28161.1"/>
    </source>
</evidence>
<comment type="subcellular location">
    <subcellularLocation>
        <location evidence="1 7">Cell membrane</location>
        <topology evidence="1 7">Multi-pass membrane protein</topology>
    </subcellularLocation>
</comment>
<keyword evidence="5 7" id="KW-1133">Transmembrane helix</keyword>